<keyword evidence="3" id="KW-0012">Acyltransferase</keyword>
<sequence length="251" mass="28465">MGIWRDIKRKIFINFSVYAVLFLIKLIFLTCKKTYHGEFKQKPAVVVFWHGRLAFMSYAYLKFWSENNRSGKVIISDHKDGEIITRIIKFFGIGTLRGSSSKGGAKVLINAIKEIKNGTDVIITPDGPRGPRHSVADGAVAVAQKTGSEIYALNYEASSFWQLKSWDKMIIPKPFSTINFTLSSPFSVAGLSLDEAKELIQLKLWEISDKSVSEQKADFTSNLKAWWAKNLHKNPRNLDDFKELIEKNATK</sequence>
<keyword evidence="1" id="KW-0472">Membrane</keyword>
<evidence type="ECO:0000313" key="4">
    <source>
        <dbReference type="Proteomes" id="UP001173801"/>
    </source>
</evidence>
<feature type="domain" description="DUF374" evidence="2">
    <location>
        <begin position="66"/>
        <end position="132"/>
    </location>
</feature>
<dbReference type="CDD" id="cd07983">
    <property type="entry name" value="LPLAT_DUF374-like"/>
    <property type="match status" value="1"/>
</dbReference>
<dbReference type="Pfam" id="PF04028">
    <property type="entry name" value="DUF374"/>
    <property type="match status" value="1"/>
</dbReference>
<dbReference type="EMBL" id="JANURM010000009">
    <property type="protein sequence ID" value="MDL0089246.1"/>
    <property type="molecule type" value="Genomic_DNA"/>
</dbReference>
<reference evidence="3" key="1">
    <citation type="submission" date="2022-08" db="EMBL/GenBank/DDBJ databases">
        <authorList>
            <person name="Wang H."/>
        </authorList>
    </citation>
    <scope>NUCLEOTIDE SEQUENCE</scope>
    <source>
        <strain evidence="3">PS10</strain>
    </source>
</reference>
<evidence type="ECO:0000256" key="1">
    <source>
        <dbReference type="SAM" id="Phobius"/>
    </source>
</evidence>
<keyword evidence="4" id="KW-1185">Reference proteome</keyword>
<keyword evidence="1" id="KW-0812">Transmembrane</keyword>
<reference evidence="3" key="2">
    <citation type="journal article" date="2023" name="Microorganisms">
        <title>Isolation and Genomic Characteristics of Cat-Borne Campylobacter felis sp. nov. and Sheep-Borne Campylobacter ovis sp. nov.</title>
        <authorList>
            <person name="Wang H."/>
            <person name="Li Y."/>
            <person name="Gu Y."/>
            <person name="Zhou G."/>
            <person name="Chen X."/>
            <person name="Zhang X."/>
            <person name="Shao Z."/>
            <person name="Zhang J."/>
            <person name="Zhang M."/>
        </authorList>
    </citation>
    <scope>NUCLEOTIDE SEQUENCE</scope>
    <source>
        <strain evidence="3">PS10</strain>
    </source>
</reference>
<gene>
    <name evidence="3" type="ORF">NYG85_07700</name>
</gene>
<keyword evidence="1" id="KW-1133">Transmembrane helix</keyword>
<accession>A0ABT7HQQ5</accession>
<protein>
    <submittedName>
        <fullName evidence="3">Lysophospholipid acyltransferase family protein</fullName>
    </submittedName>
</protein>
<dbReference type="RefSeq" id="WP_284937898.1">
    <property type="nucleotide sequence ID" value="NZ_JANURM010000009.1"/>
</dbReference>
<proteinExistence type="predicted"/>
<keyword evidence="3" id="KW-0808">Transferase</keyword>
<evidence type="ECO:0000259" key="2">
    <source>
        <dbReference type="Pfam" id="PF04028"/>
    </source>
</evidence>
<evidence type="ECO:0000313" key="3">
    <source>
        <dbReference type="EMBL" id="MDL0089246.1"/>
    </source>
</evidence>
<comment type="caution">
    <text evidence="3">The sequence shown here is derived from an EMBL/GenBank/DDBJ whole genome shotgun (WGS) entry which is preliminary data.</text>
</comment>
<name>A0ABT7HQQ5_9BACT</name>
<dbReference type="Proteomes" id="UP001173801">
    <property type="component" value="Unassembled WGS sequence"/>
</dbReference>
<organism evidence="3 4">
    <name type="scientific">Campylobacter gastrosuis</name>
    <dbReference type="NCBI Taxonomy" id="2974576"/>
    <lineage>
        <taxon>Bacteria</taxon>
        <taxon>Pseudomonadati</taxon>
        <taxon>Campylobacterota</taxon>
        <taxon>Epsilonproteobacteria</taxon>
        <taxon>Campylobacterales</taxon>
        <taxon>Campylobacteraceae</taxon>
        <taxon>Campylobacter</taxon>
    </lineage>
</organism>
<dbReference type="GO" id="GO:0016746">
    <property type="term" value="F:acyltransferase activity"/>
    <property type="evidence" value="ECO:0007669"/>
    <property type="project" value="UniProtKB-KW"/>
</dbReference>
<feature type="transmembrane region" description="Helical" evidence="1">
    <location>
        <begin position="12"/>
        <end position="31"/>
    </location>
</feature>
<dbReference type="InterPro" id="IPR007172">
    <property type="entry name" value="DUF374"/>
</dbReference>